<feature type="region of interest" description="Disordered" evidence="1">
    <location>
        <begin position="1"/>
        <end position="32"/>
    </location>
</feature>
<gene>
    <name evidence="3" type="ORF">E6K76_04310</name>
</gene>
<dbReference type="Pfam" id="PF13579">
    <property type="entry name" value="Glyco_trans_4_4"/>
    <property type="match status" value="1"/>
</dbReference>
<dbReference type="InterPro" id="IPR028098">
    <property type="entry name" value="Glyco_trans_4-like_N"/>
</dbReference>
<comment type="caution">
    <text evidence="3">The sequence shown here is derived from an EMBL/GenBank/DDBJ whole genome shotgun (WGS) entry which is preliminary data.</text>
</comment>
<dbReference type="EMBL" id="VBOW01000020">
    <property type="protein sequence ID" value="TMQ59720.1"/>
    <property type="molecule type" value="Genomic_DNA"/>
</dbReference>
<dbReference type="Gene3D" id="3.40.50.2000">
    <property type="entry name" value="Glycogen Phosphorylase B"/>
    <property type="match status" value="2"/>
</dbReference>
<evidence type="ECO:0000259" key="2">
    <source>
        <dbReference type="Pfam" id="PF13579"/>
    </source>
</evidence>
<sequence length="517" mass="56886">MGDAPPRGLPGSGGRSRGPRVRDRRGVAGPGGGYLSRPRPCCGERARALCGYARAARGKARGARSIGERALRRVLLLAYFFPPLGGGGCQRTLKLVRYLEPLGWCSSVVTTRNRDYWILDPSLLPEIPAGAEVIRVGGLTALGVLRLLTHAGVPVHEPQGSRRPASFRALRALQRWVFLPDGYRGWADAARRAADARIRAGGIDALWTTSSPESAHVAGLSLKRTHGVPWVADFRDPWVGRVTYRPPTPWHDARNRALERRVVREADRVTLVSEAMVALYRERYREVDPSRFIFLPNGFDSDDWRRAARAAQEEDRIAGGLREPRRFVLLHAGQLAHRPTVRTLLGAARRVLERDPGARDDLRIRFIGGNEELSARDRKRYGLGEVLELHPSQPHVEALVSMRRAGALLLLGHGGAADSLLYTGKIYEYLSSGRPVLGILDAGPGAALIRGSNAGAVIPPGDEEGAARTILEWLRDWRGGADLSTHLQEESLSVWERRNMVSDAAEILSEILPIRPH</sequence>
<dbReference type="GO" id="GO:0016740">
    <property type="term" value="F:transferase activity"/>
    <property type="evidence" value="ECO:0007669"/>
    <property type="project" value="UniProtKB-KW"/>
</dbReference>
<proteinExistence type="predicted"/>
<dbReference type="Pfam" id="PF13692">
    <property type="entry name" value="Glyco_trans_1_4"/>
    <property type="match status" value="1"/>
</dbReference>
<evidence type="ECO:0000313" key="3">
    <source>
        <dbReference type="EMBL" id="TMQ59720.1"/>
    </source>
</evidence>
<evidence type="ECO:0000313" key="4">
    <source>
        <dbReference type="Proteomes" id="UP000316852"/>
    </source>
</evidence>
<dbReference type="PANTHER" id="PTHR12526">
    <property type="entry name" value="GLYCOSYLTRANSFERASE"/>
    <property type="match status" value="1"/>
</dbReference>
<accession>A0A538T7U8</accession>
<dbReference type="Proteomes" id="UP000316852">
    <property type="component" value="Unassembled WGS sequence"/>
</dbReference>
<name>A0A538T7U8_UNCEI</name>
<feature type="domain" description="Glycosyltransferase subfamily 4-like N-terminal" evidence="2">
    <location>
        <begin position="86"/>
        <end position="298"/>
    </location>
</feature>
<keyword evidence="3" id="KW-0808">Transferase</keyword>
<organism evidence="3 4">
    <name type="scientific">Eiseniibacteriota bacterium</name>
    <dbReference type="NCBI Taxonomy" id="2212470"/>
    <lineage>
        <taxon>Bacteria</taxon>
        <taxon>Candidatus Eiseniibacteriota</taxon>
    </lineage>
</organism>
<reference evidence="3 4" key="1">
    <citation type="journal article" date="2019" name="Nat. Microbiol.">
        <title>Mediterranean grassland soil C-N compound turnover is dependent on rainfall and depth, and is mediated by genomically divergent microorganisms.</title>
        <authorList>
            <person name="Diamond S."/>
            <person name="Andeer P.F."/>
            <person name="Li Z."/>
            <person name="Crits-Christoph A."/>
            <person name="Burstein D."/>
            <person name="Anantharaman K."/>
            <person name="Lane K.R."/>
            <person name="Thomas B.C."/>
            <person name="Pan C."/>
            <person name="Northen T.R."/>
            <person name="Banfield J.F."/>
        </authorList>
    </citation>
    <scope>NUCLEOTIDE SEQUENCE [LARGE SCALE GENOMIC DNA]</scope>
    <source>
        <strain evidence="3">WS_6</strain>
    </source>
</reference>
<dbReference type="AlphaFoldDB" id="A0A538T7U8"/>
<evidence type="ECO:0000256" key="1">
    <source>
        <dbReference type="SAM" id="MobiDB-lite"/>
    </source>
</evidence>
<protein>
    <submittedName>
        <fullName evidence="3">Glycosyltransferase family 4 protein</fullName>
    </submittedName>
</protein>
<dbReference type="SUPFAM" id="SSF53756">
    <property type="entry name" value="UDP-Glycosyltransferase/glycogen phosphorylase"/>
    <property type="match status" value="1"/>
</dbReference>